<feature type="transmembrane region" description="Helical" evidence="2">
    <location>
        <begin position="35"/>
        <end position="55"/>
    </location>
</feature>
<evidence type="ECO:0000256" key="2">
    <source>
        <dbReference type="SAM" id="Phobius"/>
    </source>
</evidence>
<keyword evidence="2" id="KW-0472">Membrane</keyword>
<keyword evidence="4" id="KW-1185">Reference proteome</keyword>
<dbReference type="EMBL" id="MU865010">
    <property type="protein sequence ID" value="KAK4460514.1"/>
    <property type="molecule type" value="Genomic_DNA"/>
</dbReference>
<comment type="caution">
    <text evidence="3">The sequence shown here is derived from an EMBL/GenBank/DDBJ whole genome shotgun (WGS) entry which is preliminary data.</text>
</comment>
<dbReference type="AlphaFoldDB" id="A0AAV9HKM1"/>
<accession>A0AAV9HKM1</accession>
<organism evidence="3 4">
    <name type="scientific">Cladorrhinum samala</name>
    <dbReference type="NCBI Taxonomy" id="585594"/>
    <lineage>
        <taxon>Eukaryota</taxon>
        <taxon>Fungi</taxon>
        <taxon>Dikarya</taxon>
        <taxon>Ascomycota</taxon>
        <taxon>Pezizomycotina</taxon>
        <taxon>Sordariomycetes</taxon>
        <taxon>Sordariomycetidae</taxon>
        <taxon>Sordariales</taxon>
        <taxon>Podosporaceae</taxon>
        <taxon>Cladorrhinum</taxon>
    </lineage>
</organism>
<gene>
    <name evidence="3" type="ORF">QBC42DRAFT_272132</name>
</gene>
<sequence>MARRLGYGERREKGGRKGELDGSQSSKSYFIHSRALMLGVFVSMSFVTVSLTVCPPPSLEYFWFLMFSVLKGVVLTYVYLDAHATRRALILFPCFDFLKQPLLFE</sequence>
<evidence type="ECO:0000313" key="4">
    <source>
        <dbReference type="Proteomes" id="UP001321749"/>
    </source>
</evidence>
<keyword evidence="2" id="KW-0812">Transmembrane</keyword>
<feature type="region of interest" description="Disordered" evidence="1">
    <location>
        <begin position="1"/>
        <end position="24"/>
    </location>
</feature>
<keyword evidence="2" id="KW-1133">Transmembrane helix</keyword>
<protein>
    <submittedName>
        <fullName evidence="3">Uncharacterized protein</fullName>
    </submittedName>
</protein>
<name>A0AAV9HKM1_9PEZI</name>
<feature type="compositionally biased region" description="Basic and acidic residues" evidence="1">
    <location>
        <begin position="1"/>
        <end position="20"/>
    </location>
</feature>
<evidence type="ECO:0000256" key="1">
    <source>
        <dbReference type="SAM" id="MobiDB-lite"/>
    </source>
</evidence>
<reference evidence="3" key="1">
    <citation type="journal article" date="2023" name="Mol. Phylogenet. Evol.">
        <title>Genome-scale phylogeny and comparative genomics of the fungal order Sordariales.</title>
        <authorList>
            <person name="Hensen N."/>
            <person name="Bonometti L."/>
            <person name="Westerberg I."/>
            <person name="Brannstrom I.O."/>
            <person name="Guillou S."/>
            <person name="Cros-Aarteil S."/>
            <person name="Calhoun S."/>
            <person name="Haridas S."/>
            <person name="Kuo A."/>
            <person name="Mondo S."/>
            <person name="Pangilinan J."/>
            <person name="Riley R."/>
            <person name="LaButti K."/>
            <person name="Andreopoulos B."/>
            <person name="Lipzen A."/>
            <person name="Chen C."/>
            <person name="Yan M."/>
            <person name="Daum C."/>
            <person name="Ng V."/>
            <person name="Clum A."/>
            <person name="Steindorff A."/>
            <person name="Ohm R.A."/>
            <person name="Martin F."/>
            <person name="Silar P."/>
            <person name="Natvig D.O."/>
            <person name="Lalanne C."/>
            <person name="Gautier V."/>
            <person name="Ament-Velasquez S.L."/>
            <person name="Kruys A."/>
            <person name="Hutchinson M.I."/>
            <person name="Powell A.J."/>
            <person name="Barry K."/>
            <person name="Miller A.N."/>
            <person name="Grigoriev I.V."/>
            <person name="Debuchy R."/>
            <person name="Gladieux P."/>
            <person name="Hiltunen Thoren M."/>
            <person name="Johannesson H."/>
        </authorList>
    </citation>
    <scope>NUCLEOTIDE SEQUENCE</scope>
    <source>
        <strain evidence="3">PSN324</strain>
    </source>
</reference>
<dbReference type="Proteomes" id="UP001321749">
    <property type="component" value="Unassembled WGS sequence"/>
</dbReference>
<proteinExistence type="predicted"/>
<feature type="transmembrane region" description="Helical" evidence="2">
    <location>
        <begin position="61"/>
        <end position="80"/>
    </location>
</feature>
<evidence type="ECO:0000313" key="3">
    <source>
        <dbReference type="EMBL" id="KAK4460514.1"/>
    </source>
</evidence>
<reference evidence="3" key="2">
    <citation type="submission" date="2023-06" db="EMBL/GenBank/DDBJ databases">
        <authorList>
            <consortium name="Lawrence Berkeley National Laboratory"/>
            <person name="Mondo S.J."/>
            <person name="Hensen N."/>
            <person name="Bonometti L."/>
            <person name="Westerberg I."/>
            <person name="Brannstrom I.O."/>
            <person name="Guillou S."/>
            <person name="Cros-Aarteil S."/>
            <person name="Calhoun S."/>
            <person name="Haridas S."/>
            <person name="Kuo A."/>
            <person name="Pangilinan J."/>
            <person name="Riley R."/>
            <person name="Labutti K."/>
            <person name="Andreopoulos B."/>
            <person name="Lipzen A."/>
            <person name="Chen C."/>
            <person name="Yanf M."/>
            <person name="Daum C."/>
            <person name="Ng V."/>
            <person name="Clum A."/>
            <person name="Steindorff A."/>
            <person name="Ohm R."/>
            <person name="Martin F."/>
            <person name="Silar P."/>
            <person name="Natvig D."/>
            <person name="Lalanne C."/>
            <person name="Gautier V."/>
            <person name="Ament-Velasquez S.L."/>
            <person name="Kruys A."/>
            <person name="Hutchinson M.I."/>
            <person name="Powell A.J."/>
            <person name="Barry K."/>
            <person name="Miller A.N."/>
            <person name="Grigoriev I.V."/>
            <person name="Debuchy R."/>
            <person name="Gladieux P."/>
            <person name="Thoren M.H."/>
            <person name="Johannesson H."/>
        </authorList>
    </citation>
    <scope>NUCLEOTIDE SEQUENCE</scope>
    <source>
        <strain evidence="3">PSN324</strain>
    </source>
</reference>